<dbReference type="EMBL" id="MU853821">
    <property type="protein sequence ID" value="KAK3938859.1"/>
    <property type="molecule type" value="Genomic_DNA"/>
</dbReference>
<gene>
    <name evidence="3" type="ORF">QBC46DRAFT_264508</name>
</gene>
<protein>
    <recommendedName>
        <fullName evidence="5">Indole-diterpene biosynthesis protein PaxU</fullName>
    </recommendedName>
</protein>
<evidence type="ECO:0000313" key="3">
    <source>
        <dbReference type="EMBL" id="KAK3938859.1"/>
    </source>
</evidence>
<dbReference type="Pfam" id="PF05705">
    <property type="entry name" value="DUF829"/>
    <property type="match status" value="1"/>
</dbReference>
<organism evidence="3 4">
    <name type="scientific">Diplogelasinospora grovesii</name>
    <dbReference type="NCBI Taxonomy" id="303347"/>
    <lineage>
        <taxon>Eukaryota</taxon>
        <taxon>Fungi</taxon>
        <taxon>Dikarya</taxon>
        <taxon>Ascomycota</taxon>
        <taxon>Pezizomycotina</taxon>
        <taxon>Sordariomycetes</taxon>
        <taxon>Sordariomycetidae</taxon>
        <taxon>Sordariales</taxon>
        <taxon>Diplogelasinosporaceae</taxon>
        <taxon>Diplogelasinospora</taxon>
    </lineage>
</organism>
<comment type="caution">
    <text evidence="3">The sequence shown here is derived from an EMBL/GenBank/DDBJ whole genome shotgun (WGS) entry which is preliminary data.</text>
</comment>
<feature type="transmembrane region" description="Helical" evidence="2">
    <location>
        <begin position="222"/>
        <end position="243"/>
    </location>
</feature>
<dbReference type="PANTHER" id="PTHR12265:SF40">
    <property type="entry name" value="DUF829-DOMAIN-CONTAINING PROTEIN"/>
    <property type="match status" value="1"/>
</dbReference>
<dbReference type="AlphaFoldDB" id="A0AAN6N4D7"/>
<proteinExistence type="predicted"/>
<evidence type="ECO:0000256" key="2">
    <source>
        <dbReference type="SAM" id="Phobius"/>
    </source>
</evidence>
<feature type="region of interest" description="Disordered" evidence="1">
    <location>
        <begin position="40"/>
        <end position="65"/>
    </location>
</feature>
<dbReference type="Proteomes" id="UP001303473">
    <property type="component" value="Unassembled WGS sequence"/>
</dbReference>
<keyword evidence="2" id="KW-0472">Membrane</keyword>
<accession>A0AAN6N4D7</accession>
<keyword evidence="2" id="KW-1133">Transmembrane helix</keyword>
<evidence type="ECO:0008006" key="5">
    <source>
        <dbReference type="Google" id="ProtNLM"/>
    </source>
</evidence>
<evidence type="ECO:0000256" key="1">
    <source>
        <dbReference type="SAM" id="MobiDB-lite"/>
    </source>
</evidence>
<keyword evidence="2" id="KW-0812">Transmembrane</keyword>
<keyword evidence="4" id="KW-1185">Reference proteome</keyword>
<sequence length="333" mass="35972">MASNAPTPPSAGAGAGADAGGGPLSFMSKISPNVYIYRPATPSSSSSSSSPPTTTTTPTPGGAPAAGGPKVILLATWMGAQDVHISKYLVRYQSLYPTSEIVLVRCELRHFLRGRAHVRAEVAPAVPFIQSALTTSSSSSSASLSPSSGSGSGFASASAPELLVHVWSNGGSNMLYTLYTLFTSQHLPFPRYAVIFDSTPGQWAYTRNLTAISMGLSPLMKFLFAPLLHAVVMWSWVMGRILVGKGGFFALLARSHNLPDREKVEVRRTYIYSKEDKLVDYRDVEEHAADAKQKGFSVRKEEFIGSAHVAHVRKDEGRYWRVVRETWEGTAQS</sequence>
<reference evidence="4" key="1">
    <citation type="journal article" date="2023" name="Mol. Phylogenet. Evol.">
        <title>Genome-scale phylogeny and comparative genomics of the fungal order Sordariales.</title>
        <authorList>
            <person name="Hensen N."/>
            <person name="Bonometti L."/>
            <person name="Westerberg I."/>
            <person name="Brannstrom I.O."/>
            <person name="Guillou S."/>
            <person name="Cros-Aarteil S."/>
            <person name="Calhoun S."/>
            <person name="Haridas S."/>
            <person name="Kuo A."/>
            <person name="Mondo S."/>
            <person name="Pangilinan J."/>
            <person name="Riley R."/>
            <person name="LaButti K."/>
            <person name="Andreopoulos B."/>
            <person name="Lipzen A."/>
            <person name="Chen C."/>
            <person name="Yan M."/>
            <person name="Daum C."/>
            <person name="Ng V."/>
            <person name="Clum A."/>
            <person name="Steindorff A."/>
            <person name="Ohm R.A."/>
            <person name="Martin F."/>
            <person name="Silar P."/>
            <person name="Natvig D.O."/>
            <person name="Lalanne C."/>
            <person name="Gautier V."/>
            <person name="Ament-Velasquez S.L."/>
            <person name="Kruys A."/>
            <person name="Hutchinson M.I."/>
            <person name="Powell A.J."/>
            <person name="Barry K."/>
            <person name="Miller A.N."/>
            <person name="Grigoriev I.V."/>
            <person name="Debuchy R."/>
            <person name="Gladieux P."/>
            <person name="Hiltunen Thoren M."/>
            <person name="Johannesson H."/>
        </authorList>
    </citation>
    <scope>NUCLEOTIDE SEQUENCE [LARGE SCALE GENOMIC DNA]</scope>
    <source>
        <strain evidence="4">CBS 340.73</strain>
    </source>
</reference>
<dbReference type="InterPro" id="IPR008547">
    <property type="entry name" value="DUF829_TMEM53"/>
</dbReference>
<name>A0AAN6N4D7_9PEZI</name>
<dbReference type="PANTHER" id="PTHR12265">
    <property type="entry name" value="TRANSMEMBRANE PROTEIN 53"/>
    <property type="match status" value="1"/>
</dbReference>
<evidence type="ECO:0000313" key="4">
    <source>
        <dbReference type="Proteomes" id="UP001303473"/>
    </source>
</evidence>